<dbReference type="PANTHER" id="PTHR42923:SF46">
    <property type="entry name" value="AMINE OXIDASE"/>
    <property type="match status" value="1"/>
</dbReference>
<dbReference type="Gene3D" id="3.50.50.60">
    <property type="entry name" value="FAD/NAD(P)-binding domain"/>
    <property type="match status" value="1"/>
</dbReference>
<dbReference type="Pfam" id="PF01593">
    <property type="entry name" value="Amino_oxidase"/>
    <property type="match status" value="1"/>
</dbReference>
<keyword evidence="3" id="KW-1185">Reference proteome</keyword>
<dbReference type="InterPro" id="IPR002937">
    <property type="entry name" value="Amino_oxidase"/>
</dbReference>
<evidence type="ECO:0000259" key="1">
    <source>
        <dbReference type="Pfam" id="PF01593"/>
    </source>
</evidence>
<proteinExistence type="predicted"/>
<feature type="domain" description="Amine oxidase" evidence="1">
    <location>
        <begin position="12"/>
        <end position="500"/>
    </location>
</feature>
<organism evidence="2 3">
    <name type="scientific">Tumebacillus lacus</name>
    <dbReference type="NCBI Taxonomy" id="2995335"/>
    <lineage>
        <taxon>Bacteria</taxon>
        <taxon>Bacillati</taxon>
        <taxon>Bacillota</taxon>
        <taxon>Bacilli</taxon>
        <taxon>Bacillales</taxon>
        <taxon>Alicyclobacillaceae</taxon>
        <taxon>Tumebacillus</taxon>
    </lineage>
</organism>
<dbReference type="PANTHER" id="PTHR42923">
    <property type="entry name" value="PROTOPORPHYRINOGEN OXIDASE"/>
    <property type="match status" value="1"/>
</dbReference>
<protein>
    <submittedName>
        <fullName evidence="2">FAD-dependent oxidoreductase</fullName>
    </submittedName>
</protein>
<evidence type="ECO:0000313" key="2">
    <source>
        <dbReference type="EMBL" id="MCX7568675.1"/>
    </source>
</evidence>
<dbReference type="EMBL" id="JAPMLT010000001">
    <property type="protein sequence ID" value="MCX7568675.1"/>
    <property type="molecule type" value="Genomic_DNA"/>
</dbReference>
<dbReference type="SUPFAM" id="SSF51905">
    <property type="entry name" value="FAD/NAD(P)-binding domain"/>
    <property type="match status" value="1"/>
</dbReference>
<dbReference type="InterPro" id="IPR050464">
    <property type="entry name" value="Zeta_carotene_desat/Oxidored"/>
</dbReference>
<dbReference type="InterPro" id="IPR036188">
    <property type="entry name" value="FAD/NAD-bd_sf"/>
</dbReference>
<evidence type="ECO:0000313" key="3">
    <source>
        <dbReference type="Proteomes" id="UP001208017"/>
    </source>
</evidence>
<dbReference type="RefSeq" id="WP_267149915.1">
    <property type="nucleotide sequence ID" value="NZ_JAPMLT010000001.1"/>
</dbReference>
<accession>A0ABT3WZG9</accession>
<comment type="caution">
    <text evidence="2">The sequence shown here is derived from an EMBL/GenBank/DDBJ whole genome shotgun (WGS) entry which is preliminary data.</text>
</comment>
<gene>
    <name evidence="2" type="ORF">OS242_01655</name>
</gene>
<reference evidence="2 3" key="1">
    <citation type="submission" date="2022-11" db="EMBL/GenBank/DDBJ databases">
        <title>Study of microbial diversity in lake waters.</title>
        <authorList>
            <person name="Zhang J."/>
        </authorList>
    </citation>
    <scope>NUCLEOTIDE SEQUENCE [LARGE SCALE GENOMIC DNA]</scope>
    <source>
        <strain evidence="2 3">DT12</strain>
    </source>
</reference>
<name>A0ABT3WZG9_9BACL</name>
<sequence length="558" mass="62884">MKKKVVILGGGVAGMSAAHELIERGFDVALYEYKKIPGGKARSMPVPGSGTDGRFDLPGEHGFRFFPGFYRHITDTMKRIPYGQNENGVFDNLVPVPRMGMARFDHPLTVLLSSFPSSIEDLKTALRSIIDSDLNLSEDEIELAAAKTWQVMSSCRERKLLEYQNISWWEFIDAENQSVHYQKFFATITRTLVAAKAKESNTKTIGDVAAALFLDMLTPGVTNDRVLNGPTNDVWIGPWLHFLQEKGVDYHLGAEVTSIQCKNNAITSVTVVENGETHTVGGDYFLSALPVEVFAKLISDEMLVEAPNLAAIQKLSTSVQWMTGIQYYLKEDVEVVRGHVAYMDSPWALTSISQIQFWDGYDIRNRGDGTVKGILSVDVSDWTTPGILFGKTAMECTKEEIHQEVWEQIKRSLNHTEVVLDDEMLHSSFLDPDIQFLNPRDKINLEPLLVNNVHTFDLRPFAYTRIPNLFLASDYVRTNTDLASMEAANEAARRAVNCILDAADSDAPPCEIFEMYEHDLLTLWHKHDKKRFEQGLPWEGKILDTKRFSIHALAEILF</sequence>
<dbReference type="Proteomes" id="UP001208017">
    <property type="component" value="Unassembled WGS sequence"/>
</dbReference>